<keyword evidence="1" id="KW-0235">DNA replication</keyword>
<evidence type="ECO:0000259" key="2">
    <source>
        <dbReference type="SMART" id="SM01285"/>
    </source>
</evidence>
<dbReference type="VEuPathDB" id="VectorBase:LOC119176477"/>
<evidence type="ECO:0000256" key="1">
    <source>
        <dbReference type="RuleBase" id="RU367052"/>
    </source>
</evidence>
<comment type="subcellular location">
    <subcellularLocation>
        <location evidence="1">Nucleus</location>
    </subcellularLocation>
    <subcellularLocation>
        <location evidence="1">Chromosome</location>
    </subcellularLocation>
</comment>
<feature type="domain" description="FACT complex subunit SPT16 N-terminal lobe" evidence="2">
    <location>
        <begin position="9"/>
        <end position="141"/>
    </location>
</feature>
<dbReference type="AlphaFoldDB" id="A0A9J6DAL1"/>
<dbReference type="InterPro" id="IPR029148">
    <property type="entry name" value="FACT-SPT16_Nlobe"/>
</dbReference>
<evidence type="ECO:0000313" key="3">
    <source>
        <dbReference type="EMBL" id="KAH8019075.1"/>
    </source>
</evidence>
<gene>
    <name evidence="3" type="ORF">HPB51_016713</name>
</gene>
<sequence>MVTNSRTVVDKLKPSEEQEFFEAVQHYFVLVCDYMRHKFPPTDPALLNAETWLFGYELTDTIMVLCESAICFLASKKKVEFLKQLESGKENEAQAPPITLLVRDKADKDKANFEKLIEAIKKSRNVSMLQPLLSWVAIELIG</sequence>
<proteinExistence type="inferred from homology"/>
<dbReference type="EMBL" id="JABSTU010000010">
    <property type="protein sequence ID" value="KAH8019075.1"/>
    <property type="molecule type" value="Genomic_DNA"/>
</dbReference>
<keyword evidence="4" id="KW-1185">Reference proteome</keyword>
<keyword evidence="1" id="KW-0539">Nucleus</keyword>
<comment type="function">
    <text evidence="1">Component of the FACT complex, a general chromatin factor that acts to reorganize nucleosomes. The FACT complex is involved in multiple processes that require DNA as a template such as mRNA elongation, DNA replication and DNA repair. During transcription elongation the FACT complex acts as a histone chaperone that both destabilizes and restores nucleosomal structure. It facilitates the passage of RNA polymerase II and transcription by promoting the dissociation of one histone H2A-H2B dimer from the nucleosome, then subsequently promotes the reestablishment of the nucleosome following the passage of RNA polymerase II.</text>
</comment>
<dbReference type="Pfam" id="PF14826">
    <property type="entry name" value="FACT-Spt16_Nlob"/>
    <property type="match status" value="1"/>
</dbReference>
<keyword evidence="1" id="KW-0805">Transcription regulation</keyword>
<keyword evidence="1" id="KW-0804">Transcription</keyword>
<evidence type="ECO:0000313" key="4">
    <source>
        <dbReference type="Proteomes" id="UP000821866"/>
    </source>
</evidence>
<dbReference type="PANTHER" id="PTHR13980:SF15">
    <property type="entry name" value="FACT COMPLEX SUBUNIT SPT16"/>
    <property type="match status" value="1"/>
</dbReference>
<protein>
    <recommendedName>
        <fullName evidence="1">FACT complex subunit</fullName>
    </recommendedName>
</protein>
<keyword evidence="1" id="KW-0227">DNA damage</keyword>
<dbReference type="SMART" id="SM01285">
    <property type="entry name" value="FACT-Spt16_Nlob"/>
    <property type="match status" value="1"/>
</dbReference>
<keyword evidence="1" id="KW-0234">DNA repair</keyword>
<keyword evidence="1" id="KW-0158">Chromosome</keyword>
<reference evidence="3" key="1">
    <citation type="journal article" date="2020" name="Cell">
        <title>Large-Scale Comparative Analyses of Tick Genomes Elucidate Their Genetic Diversity and Vector Capacities.</title>
        <authorList>
            <consortium name="Tick Genome and Microbiome Consortium (TIGMIC)"/>
            <person name="Jia N."/>
            <person name="Wang J."/>
            <person name="Shi W."/>
            <person name="Du L."/>
            <person name="Sun Y."/>
            <person name="Zhan W."/>
            <person name="Jiang J.F."/>
            <person name="Wang Q."/>
            <person name="Zhang B."/>
            <person name="Ji P."/>
            <person name="Bell-Sakyi L."/>
            <person name="Cui X.M."/>
            <person name="Yuan T.T."/>
            <person name="Jiang B.G."/>
            <person name="Yang W.F."/>
            <person name="Lam T.T."/>
            <person name="Chang Q.C."/>
            <person name="Ding S.J."/>
            <person name="Wang X.J."/>
            <person name="Zhu J.G."/>
            <person name="Ruan X.D."/>
            <person name="Zhao L."/>
            <person name="Wei J.T."/>
            <person name="Ye R.Z."/>
            <person name="Que T.C."/>
            <person name="Du C.H."/>
            <person name="Zhou Y.H."/>
            <person name="Cheng J.X."/>
            <person name="Dai P.F."/>
            <person name="Guo W.B."/>
            <person name="Han X.H."/>
            <person name="Huang E.J."/>
            <person name="Li L.F."/>
            <person name="Wei W."/>
            <person name="Gao Y.C."/>
            <person name="Liu J.Z."/>
            <person name="Shao H.Z."/>
            <person name="Wang X."/>
            <person name="Wang C.C."/>
            <person name="Yang T.C."/>
            <person name="Huo Q.B."/>
            <person name="Li W."/>
            <person name="Chen H.Y."/>
            <person name="Chen S.E."/>
            <person name="Zhou L.G."/>
            <person name="Ni X.B."/>
            <person name="Tian J.H."/>
            <person name="Sheng Y."/>
            <person name="Liu T."/>
            <person name="Pan Y.S."/>
            <person name="Xia L.Y."/>
            <person name="Li J."/>
            <person name="Zhao F."/>
            <person name="Cao W.C."/>
        </authorList>
    </citation>
    <scope>NUCLEOTIDE SEQUENCE</scope>
    <source>
        <strain evidence="3">Rmic-2018</strain>
    </source>
</reference>
<dbReference type="InterPro" id="IPR029149">
    <property type="entry name" value="Creatin/AminoP/Spt16_N"/>
</dbReference>
<comment type="subunit">
    <text evidence="1">Component of the FACT complex.</text>
</comment>
<dbReference type="GO" id="GO:0006368">
    <property type="term" value="P:transcription elongation by RNA polymerase II"/>
    <property type="evidence" value="ECO:0007669"/>
    <property type="project" value="TreeGrafter"/>
</dbReference>
<dbReference type="Proteomes" id="UP000821866">
    <property type="component" value="Chromosome 8"/>
</dbReference>
<dbReference type="GO" id="GO:0006281">
    <property type="term" value="P:DNA repair"/>
    <property type="evidence" value="ECO:0007669"/>
    <property type="project" value="UniProtKB-UniRule"/>
</dbReference>
<comment type="caution">
    <text evidence="3">The sequence shown here is derived from an EMBL/GenBank/DDBJ whole genome shotgun (WGS) entry which is preliminary data.</text>
</comment>
<dbReference type="GO" id="GO:0006260">
    <property type="term" value="P:DNA replication"/>
    <property type="evidence" value="ECO:0007669"/>
    <property type="project" value="UniProtKB-KW"/>
</dbReference>
<dbReference type="Gene3D" id="3.40.350.10">
    <property type="entry name" value="Creatinase/prolidase N-terminal domain"/>
    <property type="match status" value="1"/>
</dbReference>
<comment type="similarity">
    <text evidence="1">Belongs to the peptidase M24 family. SPT16 subfamily.</text>
</comment>
<organism evidence="3 4">
    <name type="scientific">Rhipicephalus microplus</name>
    <name type="common">Cattle tick</name>
    <name type="synonym">Boophilus microplus</name>
    <dbReference type="NCBI Taxonomy" id="6941"/>
    <lineage>
        <taxon>Eukaryota</taxon>
        <taxon>Metazoa</taxon>
        <taxon>Ecdysozoa</taxon>
        <taxon>Arthropoda</taxon>
        <taxon>Chelicerata</taxon>
        <taxon>Arachnida</taxon>
        <taxon>Acari</taxon>
        <taxon>Parasitiformes</taxon>
        <taxon>Ixodida</taxon>
        <taxon>Ixodoidea</taxon>
        <taxon>Ixodidae</taxon>
        <taxon>Rhipicephalinae</taxon>
        <taxon>Rhipicephalus</taxon>
        <taxon>Boophilus</taxon>
    </lineage>
</organism>
<name>A0A9J6DAL1_RHIMP</name>
<dbReference type="GO" id="GO:0031491">
    <property type="term" value="F:nucleosome binding"/>
    <property type="evidence" value="ECO:0007669"/>
    <property type="project" value="TreeGrafter"/>
</dbReference>
<reference evidence="3" key="2">
    <citation type="submission" date="2021-09" db="EMBL/GenBank/DDBJ databases">
        <authorList>
            <person name="Jia N."/>
            <person name="Wang J."/>
            <person name="Shi W."/>
            <person name="Du L."/>
            <person name="Sun Y."/>
            <person name="Zhan W."/>
            <person name="Jiang J."/>
            <person name="Wang Q."/>
            <person name="Zhang B."/>
            <person name="Ji P."/>
            <person name="Sakyi L.B."/>
            <person name="Cui X."/>
            <person name="Yuan T."/>
            <person name="Jiang B."/>
            <person name="Yang W."/>
            <person name="Lam T.T.-Y."/>
            <person name="Chang Q."/>
            <person name="Ding S."/>
            <person name="Wang X."/>
            <person name="Zhu J."/>
            <person name="Ruan X."/>
            <person name="Zhao L."/>
            <person name="Wei J."/>
            <person name="Que T."/>
            <person name="Du C."/>
            <person name="Cheng J."/>
            <person name="Dai P."/>
            <person name="Han X."/>
            <person name="Huang E."/>
            <person name="Gao Y."/>
            <person name="Liu J."/>
            <person name="Shao H."/>
            <person name="Ye R."/>
            <person name="Li L."/>
            <person name="Wei W."/>
            <person name="Wang X."/>
            <person name="Wang C."/>
            <person name="Huo Q."/>
            <person name="Li W."/>
            <person name="Guo W."/>
            <person name="Chen H."/>
            <person name="Chen S."/>
            <person name="Zhou L."/>
            <person name="Zhou L."/>
            <person name="Ni X."/>
            <person name="Tian J."/>
            <person name="Zhou Y."/>
            <person name="Sheng Y."/>
            <person name="Liu T."/>
            <person name="Pan Y."/>
            <person name="Xia L."/>
            <person name="Li J."/>
            <person name="Zhao F."/>
            <person name="Cao W."/>
        </authorList>
    </citation>
    <scope>NUCLEOTIDE SEQUENCE</scope>
    <source>
        <strain evidence="3">Rmic-2018</strain>
        <tissue evidence="3">Larvae</tissue>
    </source>
</reference>
<dbReference type="InterPro" id="IPR040258">
    <property type="entry name" value="Spt16"/>
</dbReference>
<dbReference type="GO" id="GO:0035101">
    <property type="term" value="C:FACT complex"/>
    <property type="evidence" value="ECO:0007669"/>
    <property type="project" value="UniProtKB-UniRule"/>
</dbReference>
<dbReference type="PANTHER" id="PTHR13980">
    <property type="entry name" value="CDC68 RELATED"/>
    <property type="match status" value="1"/>
</dbReference>
<accession>A0A9J6DAL1</accession>